<comment type="caution">
    <text evidence="2">The sequence shown here is derived from an EMBL/GenBank/DDBJ whole genome shotgun (WGS) entry which is preliminary data.</text>
</comment>
<dbReference type="EMBL" id="CAUJNA010003521">
    <property type="protein sequence ID" value="CAJ1404053.1"/>
    <property type="molecule type" value="Genomic_DNA"/>
</dbReference>
<feature type="compositionally biased region" description="Basic and acidic residues" evidence="1">
    <location>
        <begin position="285"/>
        <end position="296"/>
    </location>
</feature>
<feature type="compositionally biased region" description="Basic and acidic residues" evidence="1">
    <location>
        <begin position="330"/>
        <end position="348"/>
    </location>
</feature>
<dbReference type="Gene3D" id="1.25.40.10">
    <property type="entry name" value="Tetratricopeptide repeat domain"/>
    <property type="match status" value="1"/>
</dbReference>
<feature type="compositionally biased region" description="Polar residues" evidence="1">
    <location>
        <begin position="540"/>
        <end position="549"/>
    </location>
</feature>
<evidence type="ECO:0000256" key="1">
    <source>
        <dbReference type="SAM" id="MobiDB-lite"/>
    </source>
</evidence>
<dbReference type="Proteomes" id="UP001178507">
    <property type="component" value="Unassembled WGS sequence"/>
</dbReference>
<accession>A0AA36JFI4</accession>
<feature type="region of interest" description="Disordered" evidence="1">
    <location>
        <begin position="275"/>
        <end position="358"/>
    </location>
</feature>
<feature type="compositionally biased region" description="Basic and acidic residues" evidence="1">
    <location>
        <begin position="488"/>
        <end position="509"/>
    </location>
</feature>
<name>A0AA36JFI4_9DINO</name>
<feature type="region of interest" description="Disordered" evidence="1">
    <location>
        <begin position="480"/>
        <end position="584"/>
    </location>
</feature>
<feature type="region of interest" description="Disordered" evidence="1">
    <location>
        <begin position="703"/>
        <end position="728"/>
    </location>
</feature>
<reference evidence="2" key="1">
    <citation type="submission" date="2023-08" db="EMBL/GenBank/DDBJ databases">
        <authorList>
            <person name="Chen Y."/>
            <person name="Shah S."/>
            <person name="Dougan E. K."/>
            <person name="Thang M."/>
            <person name="Chan C."/>
        </authorList>
    </citation>
    <scope>NUCLEOTIDE SEQUENCE</scope>
</reference>
<keyword evidence="3" id="KW-1185">Reference proteome</keyword>
<protein>
    <submittedName>
        <fullName evidence="2">Uncharacterized protein</fullName>
    </submittedName>
</protein>
<proteinExistence type="predicted"/>
<evidence type="ECO:0000313" key="3">
    <source>
        <dbReference type="Proteomes" id="UP001178507"/>
    </source>
</evidence>
<evidence type="ECO:0000313" key="2">
    <source>
        <dbReference type="EMBL" id="CAJ1404053.1"/>
    </source>
</evidence>
<dbReference type="PROSITE" id="PS50096">
    <property type="entry name" value="IQ"/>
    <property type="match status" value="1"/>
</dbReference>
<feature type="region of interest" description="Disordered" evidence="1">
    <location>
        <begin position="429"/>
        <end position="454"/>
    </location>
</feature>
<organism evidence="2 3">
    <name type="scientific">Effrenium voratum</name>
    <dbReference type="NCBI Taxonomy" id="2562239"/>
    <lineage>
        <taxon>Eukaryota</taxon>
        <taxon>Sar</taxon>
        <taxon>Alveolata</taxon>
        <taxon>Dinophyceae</taxon>
        <taxon>Suessiales</taxon>
        <taxon>Symbiodiniaceae</taxon>
        <taxon>Effrenium</taxon>
    </lineage>
</organism>
<sequence>MPTVLALHPMAGSAETCERRAEEALEQGQSARAAAWQKYVAGHADYLDRALCQRLEAGKDGILLTAEALARASNHATADSHPGSEQRLQRTLQLLDEVVASQGPSPRILSCINLTLANLSALHLRAGRREMSLKCLQEAEAFGGTLPPAEAAATQLSLCALLSQLGRHEEAQRHAAEAVRLGEADILEIPSLGDGASAMAVLRDKANALAVAYNNLAVQREYLGYDDCLALYEKAVVLAENHMDKDDALLSRLRESHRNALQMAVGRRCRPQLEKRRPLSAVAASRERGSAECQRKAEKRRPLSAIPARTREGTQLDQMEVAIRQPRRTKSSERPERPERTKSSEPGRKRSKSTLSRDLLRLLRPEEHKAWAALEQWKLNQSSDSSASPDVELRPPALPRHMRKALGQLEAAETAQGVHGATAKLAWGEAGQEGADVSPSKCTPPTRRDSGDQRLGAELQRALNYGRCEAARRIQRAYRKHRCLRQASARERARKDRERARSQHADAGRSGEQPLSRPAPPLARPKASGLAGLPGRSLPNLGSATSLGAGQQAAHVAPTEVQRTRLSQGVEQRGGRASATQASGRRRAALKIQAAWARFRQRLGRSRALLLQGLVRASLQLRQLSEQMAAARRIQRCYRRHWSKAHRSKSLKERASAATQLQASWRGVLQRRVVQQKRQESSSCVLTLRQSFSHCGVDIAGGRRADRSTSGGRALPQSCNRVGEGTSSGGLRRPVIVEVLTYPKLPQSRARARQTKLTLAPAKMCSCRFRERTILDFRPVIVEVLTYPTLPQSRAKARQTKLTLAPAKMCSCRFRERTILDFRPVIVEVLTYPTLPQSRARARQTKLTLAPAKMCSCRFPERTILDFRPVIVEVLTYPKLPQSRARARQTKLTLAPAKMCSCRFRERTILDFRPVIVEVLTYPKLRQSRTKRAAKMCGSLRAILDRRMWMWTKSHRNLTRNPRRRWARLADQIRPTCRRNAIRSATAAGRQLQARATGSQSAMHGAVISAALSTK</sequence>
<dbReference type="AlphaFoldDB" id="A0AA36JFI4"/>
<gene>
    <name evidence="2" type="ORF">EVOR1521_LOCUS26587</name>
</gene>
<dbReference type="InterPro" id="IPR011990">
    <property type="entry name" value="TPR-like_helical_dom_sf"/>
</dbReference>